<keyword evidence="3" id="KW-1185">Reference proteome</keyword>
<evidence type="ECO:0000313" key="3">
    <source>
        <dbReference type="Proteomes" id="UP000677244"/>
    </source>
</evidence>
<accession>A0ABS3YQI0</accession>
<evidence type="ECO:0000313" key="2">
    <source>
        <dbReference type="EMBL" id="MBO9200147.1"/>
    </source>
</evidence>
<feature type="domain" description="Glycosyltransferase 2-like" evidence="1">
    <location>
        <begin position="10"/>
        <end position="136"/>
    </location>
</feature>
<dbReference type="SUPFAM" id="SSF53448">
    <property type="entry name" value="Nucleotide-diphospho-sugar transferases"/>
    <property type="match status" value="1"/>
</dbReference>
<name>A0ABS3YQI0_9BACT</name>
<proteinExistence type="predicted"/>
<dbReference type="Gene3D" id="3.90.550.10">
    <property type="entry name" value="Spore Coat Polysaccharide Biosynthesis Protein SpsA, Chain A"/>
    <property type="match status" value="1"/>
</dbReference>
<dbReference type="InterPro" id="IPR001173">
    <property type="entry name" value="Glyco_trans_2-like"/>
</dbReference>
<dbReference type="RefSeq" id="WP_209138202.1">
    <property type="nucleotide sequence ID" value="NZ_JAGHKO010000001.1"/>
</dbReference>
<organism evidence="2 3">
    <name type="scientific">Niastella soli</name>
    <dbReference type="NCBI Taxonomy" id="2821487"/>
    <lineage>
        <taxon>Bacteria</taxon>
        <taxon>Pseudomonadati</taxon>
        <taxon>Bacteroidota</taxon>
        <taxon>Chitinophagia</taxon>
        <taxon>Chitinophagales</taxon>
        <taxon>Chitinophagaceae</taxon>
        <taxon>Niastella</taxon>
    </lineage>
</organism>
<sequence length="307" mass="36235">MDELAFPKITIITPSYNQGDFIEETILSVIKQDYPNIEYIVTDGGSTDKTVDILRKYDDRISYWVSEPDKGQADAINKGLKKATGDIIAFINSDDYYEPGTFKFVAEEYKKGHHWIIGSVRNFRVETGESYIIQQKTNNQVFDWLLRVNENHQPGNFWSRKVLEQVGYMDEKLHYSFDWEYWVRFVVNKFEPVVHNDQVLANFRLHNDSKTVKYWRNFNQEFIEIINRYKLNLSLSEIKMADKEIRKLLVNEKIKFGRIESINGKFGNSISYFKEAYKISPAVIFSPNFLFEFFKAILYMPLRNKLG</sequence>
<evidence type="ECO:0000259" key="1">
    <source>
        <dbReference type="Pfam" id="PF00535"/>
    </source>
</evidence>
<dbReference type="Pfam" id="PF00535">
    <property type="entry name" value="Glycos_transf_2"/>
    <property type="match status" value="1"/>
</dbReference>
<dbReference type="PANTHER" id="PTHR22916">
    <property type="entry name" value="GLYCOSYLTRANSFERASE"/>
    <property type="match status" value="1"/>
</dbReference>
<dbReference type="PANTHER" id="PTHR22916:SF65">
    <property type="entry name" value="SLR1065 PROTEIN"/>
    <property type="match status" value="1"/>
</dbReference>
<reference evidence="2 3" key="1">
    <citation type="submission" date="2021-03" db="EMBL/GenBank/DDBJ databases">
        <title>Assistant Professor.</title>
        <authorList>
            <person name="Huq M.A."/>
        </authorList>
    </citation>
    <scope>NUCLEOTIDE SEQUENCE [LARGE SCALE GENOMIC DNA]</scope>
    <source>
        <strain evidence="2 3">MAH-29</strain>
    </source>
</reference>
<gene>
    <name evidence="2" type="ORF">J7I42_07755</name>
</gene>
<dbReference type="CDD" id="cd06433">
    <property type="entry name" value="GT_2_WfgS_like"/>
    <property type="match status" value="1"/>
</dbReference>
<dbReference type="EMBL" id="JAGHKO010000001">
    <property type="protein sequence ID" value="MBO9200147.1"/>
    <property type="molecule type" value="Genomic_DNA"/>
</dbReference>
<dbReference type="Proteomes" id="UP000677244">
    <property type="component" value="Unassembled WGS sequence"/>
</dbReference>
<dbReference type="InterPro" id="IPR029044">
    <property type="entry name" value="Nucleotide-diphossugar_trans"/>
</dbReference>
<comment type="caution">
    <text evidence="2">The sequence shown here is derived from an EMBL/GenBank/DDBJ whole genome shotgun (WGS) entry which is preliminary data.</text>
</comment>
<protein>
    <submittedName>
        <fullName evidence="2">Glycosyltransferase</fullName>
    </submittedName>
</protein>